<dbReference type="Proteomes" id="UP001562357">
    <property type="component" value="Unassembled WGS sequence"/>
</dbReference>
<sequence>MPVNHVVLFGFKPDASSEAIMQCCQEMLSLKDRCTLASTGKPYIMASKGGKDTSIEGLQNGLTHVFVVDFASVADRDYYVKEDEAHRGFVEKWVTTPGAIIAKAVVVDFVPGSF</sequence>
<dbReference type="InterPro" id="IPR044662">
    <property type="entry name" value="HS1/DABB1-like"/>
</dbReference>
<protein>
    <recommendedName>
        <fullName evidence="2">Stress-response A/B barrel domain-containing protein</fullName>
    </recommendedName>
</protein>
<comment type="subunit">
    <text evidence="1">Homodimer.</text>
</comment>
<dbReference type="PANTHER" id="PTHR33178:SF10">
    <property type="entry name" value="STRESS-RESPONSE A_B BARREL DOMAIN-CONTAINING PROTEIN"/>
    <property type="match status" value="1"/>
</dbReference>
<evidence type="ECO:0000313" key="3">
    <source>
        <dbReference type="EMBL" id="GAB0136464.1"/>
    </source>
</evidence>
<dbReference type="PROSITE" id="PS51502">
    <property type="entry name" value="S_R_A_B_BARREL"/>
    <property type="match status" value="1"/>
</dbReference>
<dbReference type="InterPro" id="IPR013097">
    <property type="entry name" value="Dabb"/>
</dbReference>
<organism evidence="3 4">
    <name type="scientific">Epichloe bromicola</name>
    <dbReference type="NCBI Taxonomy" id="79588"/>
    <lineage>
        <taxon>Eukaryota</taxon>
        <taxon>Fungi</taxon>
        <taxon>Dikarya</taxon>
        <taxon>Ascomycota</taxon>
        <taxon>Pezizomycotina</taxon>
        <taxon>Sordariomycetes</taxon>
        <taxon>Hypocreomycetidae</taxon>
        <taxon>Hypocreales</taxon>
        <taxon>Clavicipitaceae</taxon>
        <taxon>Epichloe</taxon>
    </lineage>
</organism>
<accession>A0ABQ0CSP3</accession>
<reference evidence="4" key="1">
    <citation type="submission" date="2024-06" db="EMBL/GenBank/DDBJ databases">
        <title>Draft Genome Sequences of Epichloe bromicola Strains Isolated from Elymus ciliaris.</title>
        <authorList>
            <consortium name="Epichloe bromicola genome sequencing consortium"/>
            <person name="Miura A."/>
            <person name="Imano S."/>
            <person name="Ashida A."/>
            <person name="Sato I."/>
            <person name="Chiba S."/>
            <person name="Tanaka A."/>
            <person name="Camagna M."/>
            <person name="Takemoto D."/>
        </authorList>
    </citation>
    <scope>NUCLEOTIDE SEQUENCE [LARGE SCALE GENOMIC DNA]</scope>
    <source>
        <strain evidence="4">DP</strain>
    </source>
</reference>
<dbReference type="SMART" id="SM00886">
    <property type="entry name" value="Dabb"/>
    <property type="match status" value="1"/>
</dbReference>
<comment type="caution">
    <text evidence="3">The sequence shown here is derived from an EMBL/GenBank/DDBJ whole genome shotgun (WGS) entry which is preliminary data.</text>
</comment>
<dbReference type="Gene3D" id="3.30.70.100">
    <property type="match status" value="1"/>
</dbReference>
<dbReference type="PANTHER" id="PTHR33178">
    <property type="match status" value="1"/>
</dbReference>
<dbReference type="SUPFAM" id="SSF54909">
    <property type="entry name" value="Dimeric alpha+beta barrel"/>
    <property type="match status" value="1"/>
</dbReference>
<evidence type="ECO:0000313" key="4">
    <source>
        <dbReference type="Proteomes" id="UP001562357"/>
    </source>
</evidence>
<feature type="domain" description="Stress-response A/B barrel" evidence="2">
    <location>
        <begin position="3"/>
        <end position="109"/>
    </location>
</feature>
<dbReference type="InterPro" id="IPR011008">
    <property type="entry name" value="Dimeric_a/b-barrel"/>
</dbReference>
<evidence type="ECO:0000256" key="1">
    <source>
        <dbReference type="ARBA" id="ARBA00011738"/>
    </source>
</evidence>
<name>A0ABQ0CSP3_9HYPO</name>
<dbReference type="EMBL" id="BAAFGZ010000195">
    <property type="protein sequence ID" value="GAB0136464.1"/>
    <property type="molecule type" value="Genomic_DNA"/>
</dbReference>
<dbReference type="Pfam" id="PF07876">
    <property type="entry name" value="Dabb"/>
    <property type="match status" value="1"/>
</dbReference>
<evidence type="ECO:0000259" key="2">
    <source>
        <dbReference type="PROSITE" id="PS51502"/>
    </source>
</evidence>
<proteinExistence type="predicted"/>
<gene>
    <name evidence="3" type="primary">g4764</name>
    <name evidence="3" type="ORF">EsDP_00004764</name>
</gene>
<keyword evidence="4" id="KW-1185">Reference proteome</keyword>